<protein>
    <submittedName>
        <fullName evidence="3">Serine hydrolase</fullName>
    </submittedName>
</protein>
<dbReference type="Pfam" id="PF00144">
    <property type="entry name" value="Beta-lactamase"/>
    <property type="match status" value="1"/>
</dbReference>
<dbReference type="InterPro" id="IPR001466">
    <property type="entry name" value="Beta-lactam-related"/>
</dbReference>
<keyword evidence="3" id="KW-0378">Hydrolase</keyword>
<sequence>MRRTEFSRVAPEAVGIPSAAVERLLDKLESGFTEPHGLMIMRHGKVCAEGWWSPYAPGLRHGLQSLTKTYAATAVGIAYTEGLLKLEDRLIDIFPEESPAEPSENLKKLTVREVLCMGCGMETMPAPSVDWLKEFLATPVVHTPGTTYMYNSVGSTVLGAIVRKLTGQGLQEYLTPRLFEKIGIAPEGVSWMRMPDGMEVGGGGLFSTTEDNLRLMKLYADGGVWEGQRILADDYVAKAISLQNESATEALGNPEAADNFVGYGFQIWLCRPAGVYRADGAMGQFSIVAPDKDMIISINETATGAHWAQKSLDIIWEFLEEVSEEGALPEDAEASSCLKNRMSRLALPAPVFAPHSDMEDAINRAWWKIESGELRWEQNAVHWMSGWQGPGGFERFRLDFQPGRCRMSYVQEGRDRAVDIATDGTRALNYVEEEGSPISRLCLNGWWSAPEVFSLAVRWVETCFEDTYRFAFSDSGVVITRENTVGGFGPANGKERIIAKRA</sequence>
<dbReference type="EMBL" id="CP021422">
    <property type="protein sequence ID" value="ASB42039.1"/>
    <property type="molecule type" value="Genomic_DNA"/>
</dbReference>
<dbReference type="RefSeq" id="WP_066538743.1">
    <property type="nucleotide sequence ID" value="NZ_CP021422.1"/>
</dbReference>
<dbReference type="Proteomes" id="UP000196710">
    <property type="component" value="Chromosome"/>
</dbReference>
<reference evidence="2" key="1">
    <citation type="journal article" date="2017" name="Genome Announc.">
        <title>High-Quality Whole-Genome Sequences of the Oligo-Mouse-Microbiota Bacterial Community.</title>
        <authorList>
            <person name="Garzetti D."/>
            <person name="Brugiroux S."/>
            <person name="Bunk B."/>
            <person name="Pukall R."/>
            <person name="McCoy K.D."/>
            <person name="Macpherson A.J."/>
            <person name="Stecher B."/>
        </authorList>
    </citation>
    <scope>NUCLEOTIDE SEQUENCE</scope>
    <source>
        <strain evidence="2">KB18</strain>
    </source>
</reference>
<evidence type="ECO:0000313" key="3">
    <source>
        <dbReference type="EMBL" id="QQR31307.1"/>
    </source>
</evidence>
<dbReference type="Gene3D" id="3.40.710.10">
    <property type="entry name" value="DD-peptidase/beta-lactamase superfamily"/>
    <property type="match status" value="1"/>
</dbReference>
<dbReference type="PANTHER" id="PTHR43283">
    <property type="entry name" value="BETA-LACTAMASE-RELATED"/>
    <property type="match status" value="1"/>
</dbReference>
<feature type="domain" description="Beta-lactamase-related" evidence="1">
    <location>
        <begin position="38"/>
        <end position="298"/>
    </location>
</feature>
<dbReference type="EMBL" id="CP065321">
    <property type="protein sequence ID" value="QQR31307.1"/>
    <property type="molecule type" value="Genomic_DNA"/>
</dbReference>
<accession>A0A1Z2XUH2</accession>
<dbReference type="InterPro" id="IPR012338">
    <property type="entry name" value="Beta-lactam/transpept-like"/>
</dbReference>
<reference evidence="3 5" key="3">
    <citation type="submission" date="2020-11" db="EMBL/GenBank/DDBJ databases">
        <title>Closed and high quality bacterial genomes of the OMM12 community.</title>
        <authorList>
            <person name="Marbouty M."/>
            <person name="Lamy-Besnier Q."/>
            <person name="Debarbieux L."/>
            <person name="Koszul R."/>
        </authorList>
    </citation>
    <scope>NUCLEOTIDE SEQUENCE [LARGE SCALE GENOMIC DNA]</scope>
    <source>
        <strain evidence="3 5">KB18</strain>
    </source>
</reference>
<name>A0A1Z2XUH2_9FIRM</name>
<dbReference type="Proteomes" id="UP000596035">
    <property type="component" value="Chromosome"/>
</dbReference>
<evidence type="ECO:0000313" key="4">
    <source>
        <dbReference type="Proteomes" id="UP000196710"/>
    </source>
</evidence>
<evidence type="ECO:0000313" key="2">
    <source>
        <dbReference type="EMBL" id="ASB42039.1"/>
    </source>
</evidence>
<reference evidence="4" key="2">
    <citation type="submission" date="2017-05" db="EMBL/GenBank/DDBJ databases">
        <title>Improved OligoMM genomes.</title>
        <authorList>
            <person name="Garzetti D."/>
        </authorList>
    </citation>
    <scope>NUCLEOTIDE SEQUENCE [LARGE SCALE GENOMIC DNA]</scope>
    <source>
        <strain evidence="4">KB18</strain>
    </source>
</reference>
<organism evidence="3 5">
    <name type="scientific">Acutalibacter muris</name>
    <dbReference type="NCBI Taxonomy" id="1796620"/>
    <lineage>
        <taxon>Bacteria</taxon>
        <taxon>Bacillati</taxon>
        <taxon>Bacillota</taxon>
        <taxon>Clostridia</taxon>
        <taxon>Eubacteriales</taxon>
        <taxon>Acutalibacteraceae</taxon>
        <taxon>Acutalibacter</taxon>
    </lineage>
</organism>
<dbReference type="InterPro" id="IPR050789">
    <property type="entry name" value="Diverse_Enzym_Activities"/>
</dbReference>
<dbReference type="AlphaFoldDB" id="A0A1Z2XUH2"/>
<dbReference type="GO" id="GO:0016787">
    <property type="term" value="F:hydrolase activity"/>
    <property type="evidence" value="ECO:0007669"/>
    <property type="project" value="UniProtKB-KW"/>
</dbReference>
<dbReference type="SUPFAM" id="SSF56601">
    <property type="entry name" value="beta-lactamase/transpeptidase-like"/>
    <property type="match status" value="1"/>
</dbReference>
<evidence type="ECO:0000259" key="1">
    <source>
        <dbReference type="Pfam" id="PF00144"/>
    </source>
</evidence>
<dbReference type="PANTHER" id="PTHR43283:SF7">
    <property type="entry name" value="BETA-LACTAMASE-RELATED DOMAIN-CONTAINING PROTEIN"/>
    <property type="match status" value="1"/>
</dbReference>
<dbReference type="KEGG" id="amur:ADH66_16080"/>
<gene>
    <name evidence="2" type="ORF">ADH66_16080</name>
    <name evidence="3" type="ORF">I5Q82_06455</name>
</gene>
<proteinExistence type="predicted"/>
<evidence type="ECO:0000313" key="5">
    <source>
        <dbReference type="Proteomes" id="UP000596035"/>
    </source>
</evidence>
<keyword evidence="4" id="KW-1185">Reference proteome</keyword>